<evidence type="ECO:0000313" key="2">
    <source>
        <dbReference type="EMBL" id="RXH68649.1"/>
    </source>
</evidence>
<dbReference type="EMBL" id="RDQH01000343">
    <property type="protein sequence ID" value="RXH68649.1"/>
    <property type="molecule type" value="Genomic_DNA"/>
</dbReference>
<keyword evidence="3" id="KW-1185">Reference proteome</keyword>
<evidence type="ECO:0000313" key="3">
    <source>
        <dbReference type="Proteomes" id="UP000290289"/>
    </source>
</evidence>
<organism evidence="2 3">
    <name type="scientific">Malus domestica</name>
    <name type="common">Apple</name>
    <name type="synonym">Pyrus malus</name>
    <dbReference type="NCBI Taxonomy" id="3750"/>
    <lineage>
        <taxon>Eukaryota</taxon>
        <taxon>Viridiplantae</taxon>
        <taxon>Streptophyta</taxon>
        <taxon>Embryophyta</taxon>
        <taxon>Tracheophyta</taxon>
        <taxon>Spermatophyta</taxon>
        <taxon>Magnoliopsida</taxon>
        <taxon>eudicotyledons</taxon>
        <taxon>Gunneridae</taxon>
        <taxon>Pentapetalae</taxon>
        <taxon>rosids</taxon>
        <taxon>fabids</taxon>
        <taxon>Rosales</taxon>
        <taxon>Rosaceae</taxon>
        <taxon>Amygdaloideae</taxon>
        <taxon>Maleae</taxon>
        <taxon>Malus</taxon>
    </lineage>
</organism>
<protein>
    <submittedName>
        <fullName evidence="2">Uncharacterized protein</fullName>
    </submittedName>
</protein>
<sequence length="312" mass="35425">MTKQTVSPSRKGGNEKNKERKMMNADGLHSGHGVLTRQMAKELQMKEGEVREDKVVEEEVEKKDEEEEIKIGGCPGRGGGQGASPHQNVDGVNAATALDVHVGSHLDVGSNGDQILLGVESQKRSAVMESRSFWESKWGWAPWRSKEEQDLCFNGDFSSGLGNPIYPFLLYKIPVRHFDYRDDALYQMMYILRMMAFIFYRIDDLQYHLIFSSVNNEKHFGQGGSAKRKIRQLMKRNGKRASSKAGNKNISERRMMMNADGFHIGHGVLTRRVVYIREQSLSLPFVLKEAQIKLSSSLYSCYYIPSKLTQTH</sequence>
<dbReference type="Proteomes" id="UP000290289">
    <property type="component" value="Chromosome 17"/>
</dbReference>
<feature type="compositionally biased region" description="Basic and acidic residues" evidence="1">
    <location>
        <begin position="12"/>
        <end position="23"/>
    </location>
</feature>
<comment type="caution">
    <text evidence="2">The sequence shown here is derived from an EMBL/GenBank/DDBJ whole genome shotgun (WGS) entry which is preliminary data.</text>
</comment>
<name>A0A498HC88_MALDO</name>
<accession>A0A498HC88</accession>
<reference evidence="2 3" key="1">
    <citation type="submission" date="2018-10" db="EMBL/GenBank/DDBJ databases">
        <title>A high-quality apple genome assembly.</title>
        <authorList>
            <person name="Hu J."/>
        </authorList>
    </citation>
    <scope>NUCLEOTIDE SEQUENCE [LARGE SCALE GENOMIC DNA]</scope>
    <source>
        <strain evidence="3">cv. HFTH1</strain>
        <tissue evidence="2">Young leaf</tissue>
    </source>
</reference>
<feature type="compositionally biased region" description="Acidic residues" evidence="1">
    <location>
        <begin position="55"/>
        <end position="68"/>
    </location>
</feature>
<dbReference type="AlphaFoldDB" id="A0A498HC88"/>
<feature type="compositionally biased region" description="Basic and acidic residues" evidence="1">
    <location>
        <begin position="39"/>
        <end position="54"/>
    </location>
</feature>
<proteinExistence type="predicted"/>
<feature type="region of interest" description="Disordered" evidence="1">
    <location>
        <begin position="1"/>
        <end position="85"/>
    </location>
</feature>
<gene>
    <name evidence="2" type="ORF">DVH24_030982</name>
</gene>
<evidence type="ECO:0000256" key="1">
    <source>
        <dbReference type="SAM" id="MobiDB-lite"/>
    </source>
</evidence>
<feature type="compositionally biased region" description="Gly residues" evidence="1">
    <location>
        <begin position="73"/>
        <end position="82"/>
    </location>
</feature>